<evidence type="ECO:0000313" key="1">
    <source>
        <dbReference type="EMBL" id="EKB54192.1"/>
    </source>
</evidence>
<organism evidence="1 2">
    <name type="scientific">Bergeyella zoohelcum ATCC 43767</name>
    <dbReference type="NCBI Taxonomy" id="883096"/>
    <lineage>
        <taxon>Bacteria</taxon>
        <taxon>Pseudomonadati</taxon>
        <taxon>Bacteroidota</taxon>
        <taxon>Flavobacteriia</taxon>
        <taxon>Flavobacteriales</taxon>
        <taxon>Weeksellaceae</taxon>
        <taxon>Bergeyella</taxon>
    </lineage>
</organism>
<proteinExistence type="predicted"/>
<name>K1LQ14_9FLAO</name>
<reference evidence="1 2" key="1">
    <citation type="submission" date="2012-07" db="EMBL/GenBank/DDBJ databases">
        <title>The Genome Sequence of Bergeyella zoohelcum ATCC 43767.</title>
        <authorList>
            <consortium name="The Broad Institute Genome Sequencing Platform"/>
            <person name="Earl A."/>
            <person name="Ward D."/>
            <person name="Feldgarden M."/>
            <person name="Gevers D."/>
            <person name="Huys G."/>
            <person name="Walker B."/>
            <person name="Young S.K."/>
            <person name="Zeng Q."/>
            <person name="Gargeya S."/>
            <person name="Fitzgerald M."/>
            <person name="Haas B."/>
            <person name="Abouelleil A."/>
            <person name="Alvarado L."/>
            <person name="Arachchi H.M."/>
            <person name="Berlin A.M."/>
            <person name="Chapman S.B."/>
            <person name="Goldberg J."/>
            <person name="Griggs A."/>
            <person name="Gujja S."/>
            <person name="Hansen M."/>
            <person name="Howarth C."/>
            <person name="Imamovic A."/>
            <person name="Larimer J."/>
            <person name="McCowen C."/>
            <person name="Montmayeur A."/>
            <person name="Murphy C."/>
            <person name="Neiman D."/>
            <person name="Pearson M."/>
            <person name="Priest M."/>
            <person name="Roberts A."/>
            <person name="Saif S."/>
            <person name="Shea T."/>
            <person name="Sisk P."/>
            <person name="Sykes S."/>
            <person name="Wortman J."/>
            <person name="Nusbaum C."/>
            <person name="Birren B."/>
        </authorList>
    </citation>
    <scope>NUCLEOTIDE SEQUENCE [LARGE SCALE GENOMIC DNA]</scope>
    <source>
        <strain evidence="1 2">ATCC 43767</strain>
    </source>
</reference>
<comment type="caution">
    <text evidence="1">The sequence shown here is derived from an EMBL/GenBank/DDBJ whole genome shotgun (WGS) entry which is preliminary data.</text>
</comment>
<protein>
    <submittedName>
        <fullName evidence="1">Uncharacterized protein</fullName>
    </submittedName>
</protein>
<dbReference type="AlphaFoldDB" id="K1LQ14"/>
<evidence type="ECO:0000313" key="2">
    <source>
        <dbReference type="Proteomes" id="UP000006085"/>
    </source>
</evidence>
<accession>K1LQ14</accession>
<keyword evidence="2" id="KW-1185">Reference proteome</keyword>
<dbReference type="HOGENOM" id="CLU_3325014_0_0_10"/>
<dbReference type="STRING" id="883096.HMPREF9699_02004"/>
<dbReference type="EMBL" id="AGYA01000037">
    <property type="protein sequence ID" value="EKB54192.1"/>
    <property type="molecule type" value="Genomic_DNA"/>
</dbReference>
<sequence length="38" mass="4097">MKVGTALILEGNHNELGYNAVRNHVGTALILEGNHNIL</sequence>
<gene>
    <name evidence="1" type="ORF">HMPREF9699_02004</name>
</gene>
<dbReference type="Proteomes" id="UP000006085">
    <property type="component" value="Unassembled WGS sequence"/>
</dbReference>